<dbReference type="Gene3D" id="3.30.360.10">
    <property type="entry name" value="Dihydrodipicolinate Reductase, domain 2"/>
    <property type="match status" value="1"/>
</dbReference>
<dbReference type="InterPro" id="IPR036291">
    <property type="entry name" value="NAD(P)-bd_dom_sf"/>
</dbReference>
<dbReference type="GO" id="GO:0000166">
    <property type="term" value="F:nucleotide binding"/>
    <property type="evidence" value="ECO:0007669"/>
    <property type="project" value="InterPro"/>
</dbReference>
<dbReference type="RefSeq" id="WP_062409095.1">
    <property type="nucleotide sequence ID" value="NZ_CP013652.1"/>
</dbReference>
<dbReference type="EMBL" id="CP013652">
    <property type="protein sequence ID" value="ALS23027.1"/>
    <property type="molecule type" value="Genomic_DNA"/>
</dbReference>
<reference evidence="3 4" key="2">
    <citation type="journal article" date="2016" name="Genome Announc.">
        <title>Complete Genome Sequences of Two Interactive Moderate Thermophiles, Paenibacillus napthalenovorans 32O-Y and Paenibacillus sp. 32O-W.</title>
        <authorList>
            <person name="Butler R.R.III."/>
            <person name="Wang J."/>
            <person name="Stark B.C."/>
            <person name="Pombert J.F."/>
        </authorList>
    </citation>
    <scope>NUCLEOTIDE SEQUENCE [LARGE SCALE GENOMIC DNA]</scope>
    <source>
        <strain evidence="3 4">32O-Y</strain>
    </source>
</reference>
<dbReference type="AlphaFoldDB" id="A0A0U2VHW9"/>
<evidence type="ECO:0000259" key="2">
    <source>
        <dbReference type="Pfam" id="PF22725"/>
    </source>
</evidence>
<dbReference type="PATRIC" id="fig|162209.4.peg.2825"/>
<name>A0A0U2VHW9_9BACL</name>
<dbReference type="InterPro" id="IPR051317">
    <property type="entry name" value="Gfo/Idh/MocA_oxidoreduct"/>
</dbReference>
<dbReference type="PANTHER" id="PTHR43708:SF8">
    <property type="entry name" value="OXIDOREDUCTASE"/>
    <property type="match status" value="1"/>
</dbReference>
<dbReference type="Proteomes" id="UP000061660">
    <property type="component" value="Chromosome"/>
</dbReference>
<dbReference type="KEGG" id="pnp:IJ22_26540"/>
<proteinExistence type="predicted"/>
<dbReference type="SUPFAM" id="SSF51735">
    <property type="entry name" value="NAD(P)-binding Rossmann-fold domains"/>
    <property type="match status" value="1"/>
</dbReference>
<gene>
    <name evidence="3" type="ORF">IJ22_26540</name>
</gene>
<dbReference type="Gene3D" id="3.40.50.720">
    <property type="entry name" value="NAD(P)-binding Rossmann-like Domain"/>
    <property type="match status" value="1"/>
</dbReference>
<dbReference type="OrthoDB" id="9815825at2"/>
<dbReference type="SUPFAM" id="SSF55347">
    <property type="entry name" value="Glyceraldehyde-3-phosphate dehydrogenase-like, C-terminal domain"/>
    <property type="match status" value="1"/>
</dbReference>
<evidence type="ECO:0000259" key="1">
    <source>
        <dbReference type="Pfam" id="PF01408"/>
    </source>
</evidence>
<keyword evidence="4" id="KW-1185">Reference proteome</keyword>
<reference evidence="4" key="1">
    <citation type="submission" date="2015-12" db="EMBL/GenBank/DDBJ databases">
        <title>Complete genome sequences of two moderately thermophilic Paenibacillus species.</title>
        <authorList>
            <person name="Butler R.III."/>
            <person name="Wang J."/>
            <person name="Stark B.C."/>
            <person name="Pombert J.-F."/>
        </authorList>
    </citation>
    <scope>NUCLEOTIDE SEQUENCE [LARGE SCALE GENOMIC DNA]</scope>
    <source>
        <strain evidence="4">32O-Y</strain>
    </source>
</reference>
<dbReference type="Pfam" id="PF22725">
    <property type="entry name" value="GFO_IDH_MocA_C3"/>
    <property type="match status" value="1"/>
</dbReference>
<evidence type="ECO:0000313" key="3">
    <source>
        <dbReference type="EMBL" id="ALS23027.1"/>
    </source>
</evidence>
<evidence type="ECO:0000313" key="4">
    <source>
        <dbReference type="Proteomes" id="UP000061660"/>
    </source>
</evidence>
<accession>A0A0U2VHW9</accession>
<organism evidence="3 4">
    <name type="scientific">Paenibacillus naphthalenovorans</name>
    <dbReference type="NCBI Taxonomy" id="162209"/>
    <lineage>
        <taxon>Bacteria</taxon>
        <taxon>Bacillati</taxon>
        <taxon>Bacillota</taxon>
        <taxon>Bacilli</taxon>
        <taxon>Bacillales</taxon>
        <taxon>Paenibacillaceae</taxon>
        <taxon>Paenibacillus</taxon>
    </lineage>
</organism>
<protein>
    <submittedName>
        <fullName evidence="3">NAD(P)-dependent oxidoreductase</fullName>
    </submittedName>
</protein>
<feature type="domain" description="Gfo/Idh/MocA-like oxidoreductase N-terminal" evidence="1">
    <location>
        <begin position="5"/>
        <end position="121"/>
    </location>
</feature>
<sequence length="321" mass="36447">MSKHRIGFIGTGAVAELHQLSVDKLEHAELAGITDLNQERLSRREKEWQAKAYPDARALIESDEIDIIYILSPVEAHYEQAVQALKAGKHVLIEKPVAMTVEQIREIGRVAQEMNRICFPAHNYIYHPEMIKMKRYIEEGALGQICSAWFTFIIHHSEELASHYPGVIRQIMTHHLYTTLYLLGKPEAMSCSATKLHYQTLEREDQSVMLLEMPGGAQAVLFSSFACDDDTSSPWTYLVKVLGTQGGMNYSWRDVLYNRAIGTLGKAYPKYEELFFYESEYFINECIDKGKAPLSTLQDAAVVQHMVELAEANLGKHMISC</sequence>
<dbReference type="Pfam" id="PF01408">
    <property type="entry name" value="GFO_IDH_MocA"/>
    <property type="match status" value="1"/>
</dbReference>
<dbReference type="InterPro" id="IPR055170">
    <property type="entry name" value="GFO_IDH_MocA-like_dom"/>
</dbReference>
<dbReference type="PANTHER" id="PTHR43708">
    <property type="entry name" value="CONSERVED EXPRESSED OXIDOREDUCTASE (EUROFUNG)"/>
    <property type="match status" value="1"/>
</dbReference>
<dbReference type="STRING" id="162209.IJ22_26540"/>
<dbReference type="InterPro" id="IPR000683">
    <property type="entry name" value="Gfo/Idh/MocA-like_OxRdtase_N"/>
</dbReference>
<feature type="domain" description="GFO/IDH/MocA-like oxidoreductase" evidence="2">
    <location>
        <begin position="132"/>
        <end position="247"/>
    </location>
</feature>